<dbReference type="GO" id="GO:0016757">
    <property type="term" value="F:glycosyltransferase activity"/>
    <property type="evidence" value="ECO:0007669"/>
    <property type="project" value="InterPro"/>
</dbReference>
<dbReference type="EMBL" id="DAAMGA010000016">
    <property type="protein sequence ID" value="HAC6516664.1"/>
    <property type="molecule type" value="Genomic_DNA"/>
</dbReference>
<comment type="caution">
    <text evidence="2">The sequence shown here is derived from an EMBL/GenBank/DDBJ whole genome shotgun (WGS) entry which is preliminary data.</text>
</comment>
<keyword evidence="2" id="KW-0808">Transferase</keyword>
<protein>
    <submittedName>
        <fullName evidence="2">Glycosyltransferase family 1 protein</fullName>
    </submittedName>
</protein>
<name>A0A701Y3W6_SALER</name>
<proteinExistence type="predicted"/>
<dbReference type="AlphaFoldDB" id="A0A701Y3W6"/>
<dbReference type="SUPFAM" id="SSF53756">
    <property type="entry name" value="UDP-Glycosyltransferase/glycogen phosphorylase"/>
    <property type="match status" value="1"/>
</dbReference>
<dbReference type="Gene3D" id="3.40.50.2000">
    <property type="entry name" value="Glycogen Phosphorylase B"/>
    <property type="match status" value="2"/>
</dbReference>
<dbReference type="Pfam" id="PF00534">
    <property type="entry name" value="Glycos_transf_1"/>
    <property type="match status" value="1"/>
</dbReference>
<gene>
    <name evidence="2" type="ORF">G0C45_20150</name>
</gene>
<reference evidence="2" key="1">
    <citation type="journal article" date="2018" name="Genome Biol.">
        <title>SKESA: strategic k-mer extension for scrupulous assemblies.</title>
        <authorList>
            <person name="Souvorov A."/>
            <person name="Agarwala R."/>
            <person name="Lipman D.J."/>
        </authorList>
    </citation>
    <scope>NUCLEOTIDE SEQUENCE</scope>
    <source>
        <strain evidence="2">3940-62</strain>
    </source>
</reference>
<evidence type="ECO:0000259" key="1">
    <source>
        <dbReference type="Pfam" id="PF00534"/>
    </source>
</evidence>
<reference evidence="2" key="2">
    <citation type="submission" date="2018-07" db="EMBL/GenBank/DDBJ databases">
        <authorList>
            <consortium name="NCBI Pathogen Detection Project"/>
        </authorList>
    </citation>
    <scope>NUCLEOTIDE SEQUENCE</scope>
    <source>
        <strain evidence="2">3940-62</strain>
    </source>
</reference>
<dbReference type="InterPro" id="IPR001296">
    <property type="entry name" value="Glyco_trans_1"/>
</dbReference>
<sequence>MKNRLLYIYTHKGYNDSFLKKDVGMVPLCMSNGELVDTLFYCKDKKGTITFDKLNIEFTGCGWLASNFKSILFLLRNIINGRGYDLLVFHLSIRNIIPILIFKSIFKGKLICKMDLNTESAIKYATCHLQSQTIKYKLMKMMVGLTDIFYIETRRNYDIIKKGIFGLNISEKLKIMPNGVDENLVKVVSQNGGITPRKEKILTIISRFNCEAKAPYRIFDVIEIMSELNISEWTLNIIGKFPESFITDLRKKAVCHNVNIVCEGYNLELKDVYKHLYKSKVFLCLSIEESYCISLVESAVFNNCIITTNVGVSADLSQKYDRIKILDTYTKEKLKFYIREVIMSEQTEYCDISLKMLELYSWKKIINKTVSD</sequence>
<accession>A0A701Y3W6</accession>
<feature type="domain" description="Glycosyl transferase family 1" evidence="1">
    <location>
        <begin position="197"/>
        <end position="345"/>
    </location>
</feature>
<evidence type="ECO:0000313" key="2">
    <source>
        <dbReference type="EMBL" id="HAC6516664.1"/>
    </source>
</evidence>
<organism evidence="2">
    <name type="scientific">Salmonella enterica subsp. salamae serovar 47:b:1,5</name>
    <dbReference type="NCBI Taxonomy" id="1967619"/>
    <lineage>
        <taxon>Bacteria</taxon>
        <taxon>Pseudomonadati</taxon>
        <taxon>Pseudomonadota</taxon>
        <taxon>Gammaproteobacteria</taxon>
        <taxon>Enterobacterales</taxon>
        <taxon>Enterobacteriaceae</taxon>
        <taxon>Salmonella</taxon>
    </lineage>
</organism>